<dbReference type="InterPro" id="IPR007284">
    <property type="entry name" value="Ground-like_dom"/>
</dbReference>
<evidence type="ECO:0000313" key="3">
    <source>
        <dbReference type="Proteomes" id="UP000887540"/>
    </source>
</evidence>
<evidence type="ECO:0000259" key="2">
    <source>
        <dbReference type="Pfam" id="PF04155"/>
    </source>
</evidence>
<feature type="domain" description="Ground-like" evidence="2">
    <location>
        <begin position="179"/>
        <end position="253"/>
    </location>
</feature>
<keyword evidence="3" id="KW-1185">Reference proteome</keyword>
<name>A0A914DRT3_9BILA</name>
<keyword evidence="1" id="KW-0732">Signal</keyword>
<feature type="signal peptide" evidence="1">
    <location>
        <begin position="1"/>
        <end position="24"/>
    </location>
</feature>
<evidence type="ECO:0000313" key="4">
    <source>
        <dbReference type="WBParaSite" id="ACRNAN_scaffold3473.g31276.t1"/>
    </source>
</evidence>
<dbReference type="Pfam" id="PF04155">
    <property type="entry name" value="Ground-like"/>
    <property type="match status" value="2"/>
</dbReference>
<dbReference type="Proteomes" id="UP000887540">
    <property type="component" value="Unplaced"/>
</dbReference>
<protein>
    <submittedName>
        <fullName evidence="4">Ground-like domain-containing protein</fullName>
    </submittedName>
</protein>
<sequence>MFAQCLVLLVFYSVLLVLFGVVYARPKPEYVNSDNLGYVEKPSANSYNPGYAPKPSANSYNPGYVEKPSANSYNTGYAQKPFDPFCSNEELREIMLRNIHGSSKQDSADSKRAISREAIRRFRSGYDVICGLGDFTYLAYTRTWCEAKVGDIKCFAFEHRIIPWKANSANLGYAQRPFDPKCSNEELREIMLKNIHGSSIKDSGDSKRAISKEAIQRFHSYYDVICSLGDFSYLSYAETFCEVKVGDITCCAFEHKYL</sequence>
<dbReference type="AlphaFoldDB" id="A0A914DRT3"/>
<feature type="domain" description="Ground-like" evidence="2">
    <location>
        <begin position="83"/>
        <end position="157"/>
    </location>
</feature>
<proteinExistence type="predicted"/>
<evidence type="ECO:0000256" key="1">
    <source>
        <dbReference type="SAM" id="SignalP"/>
    </source>
</evidence>
<accession>A0A914DRT3</accession>
<feature type="chain" id="PRO_5038069304" evidence="1">
    <location>
        <begin position="25"/>
        <end position="258"/>
    </location>
</feature>
<organism evidence="3 4">
    <name type="scientific">Acrobeloides nanus</name>
    <dbReference type="NCBI Taxonomy" id="290746"/>
    <lineage>
        <taxon>Eukaryota</taxon>
        <taxon>Metazoa</taxon>
        <taxon>Ecdysozoa</taxon>
        <taxon>Nematoda</taxon>
        <taxon>Chromadorea</taxon>
        <taxon>Rhabditida</taxon>
        <taxon>Tylenchina</taxon>
        <taxon>Cephalobomorpha</taxon>
        <taxon>Cephaloboidea</taxon>
        <taxon>Cephalobidae</taxon>
        <taxon>Acrobeloides</taxon>
    </lineage>
</organism>
<reference evidence="4" key="1">
    <citation type="submission" date="2022-11" db="UniProtKB">
        <authorList>
            <consortium name="WormBaseParasite"/>
        </authorList>
    </citation>
    <scope>IDENTIFICATION</scope>
</reference>
<dbReference type="WBParaSite" id="ACRNAN_scaffold3473.g31276.t1">
    <property type="protein sequence ID" value="ACRNAN_scaffold3473.g31276.t1"/>
    <property type="gene ID" value="ACRNAN_scaffold3473.g31276"/>
</dbReference>